<accession>A0A9P6B271</accession>
<evidence type="ECO:0000256" key="3">
    <source>
        <dbReference type="ARBA" id="ARBA00004774"/>
    </source>
</evidence>
<dbReference type="GO" id="GO:0004783">
    <property type="term" value="F:sulfite reductase (NADPH) activity"/>
    <property type="evidence" value="ECO:0007669"/>
    <property type="project" value="UniProtKB-EC"/>
</dbReference>
<keyword evidence="5" id="KW-0813">Transport</keyword>
<dbReference type="PANTHER" id="PTHR19384">
    <property type="entry name" value="NITRIC OXIDE SYNTHASE-RELATED"/>
    <property type="match status" value="1"/>
</dbReference>
<dbReference type="GO" id="GO:0050660">
    <property type="term" value="F:flavin adenine dinucleotide binding"/>
    <property type="evidence" value="ECO:0007669"/>
    <property type="project" value="TreeGrafter"/>
</dbReference>
<dbReference type="Pfam" id="PF00667">
    <property type="entry name" value="FAD_binding_1"/>
    <property type="match status" value="1"/>
</dbReference>
<dbReference type="EC" id="1.8.1.2" evidence="4"/>
<reference evidence="16" key="1">
    <citation type="journal article" date="2020" name="Nat. Commun.">
        <title>Large-scale genome sequencing of mycorrhizal fungi provides insights into the early evolution of symbiotic traits.</title>
        <authorList>
            <person name="Miyauchi S."/>
            <person name="Kiss E."/>
            <person name="Kuo A."/>
            <person name="Drula E."/>
            <person name="Kohler A."/>
            <person name="Sanchez-Garcia M."/>
            <person name="Morin E."/>
            <person name="Andreopoulos B."/>
            <person name="Barry K.W."/>
            <person name="Bonito G."/>
            <person name="Buee M."/>
            <person name="Carver A."/>
            <person name="Chen C."/>
            <person name="Cichocki N."/>
            <person name="Clum A."/>
            <person name="Culley D."/>
            <person name="Crous P.W."/>
            <person name="Fauchery L."/>
            <person name="Girlanda M."/>
            <person name="Hayes R.D."/>
            <person name="Keri Z."/>
            <person name="LaButti K."/>
            <person name="Lipzen A."/>
            <person name="Lombard V."/>
            <person name="Magnuson J."/>
            <person name="Maillard F."/>
            <person name="Murat C."/>
            <person name="Nolan M."/>
            <person name="Ohm R.A."/>
            <person name="Pangilinan J."/>
            <person name="Pereira M.F."/>
            <person name="Perotto S."/>
            <person name="Peter M."/>
            <person name="Pfister S."/>
            <person name="Riley R."/>
            <person name="Sitrit Y."/>
            <person name="Stielow J.B."/>
            <person name="Szollosi G."/>
            <person name="Zifcakova L."/>
            <person name="Stursova M."/>
            <person name="Spatafora J.W."/>
            <person name="Tedersoo L."/>
            <person name="Vaario L.M."/>
            <person name="Yamada A."/>
            <person name="Yan M."/>
            <person name="Wang P."/>
            <person name="Xu J."/>
            <person name="Bruns T."/>
            <person name="Baldrian P."/>
            <person name="Vilgalys R."/>
            <person name="Dunand C."/>
            <person name="Henrissat B."/>
            <person name="Grigoriev I.V."/>
            <person name="Hibbett D."/>
            <person name="Nagy L.G."/>
            <person name="Martin F.M."/>
        </authorList>
    </citation>
    <scope>NUCLEOTIDE SEQUENCE</scope>
    <source>
        <strain evidence="16">UP504</strain>
    </source>
</reference>
<dbReference type="SUPFAM" id="SSF52343">
    <property type="entry name" value="Ferredoxin reductase-like, C-terminal NADP-linked domain"/>
    <property type="match status" value="1"/>
</dbReference>
<evidence type="ECO:0000256" key="8">
    <source>
        <dbReference type="ARBA" id="ARBA00022827"/>
    </source>
</evidence>
<dbReference type="Gene3D" id="3.40.920.10">
    <property type="entry name" value="Pyruvate-ferredoxin oxidoreductase, PFOR, domain III"/>
    <property type="match status" value="1"/>
</dbReference>
<evidence type="ECO:0000256" key="14">
    <source>
        <dbReference type="SAM" id="MobiDB-lite"/>
    </source>
</evidence>
<keyword evidence="11" id="KW-0560">Oxidoreductase</keyword>
<dbReference type="Gene3D" id="2.40.30.10">
    <property type="entry name" value="Translation factors"/>
    <property type="match status" value="1"/>
</dbReference>
<comment type="catalytic activity">
    <reaction evidence="12">
        <text>hydrogen sulfide + 3 NADP(+) + 3 H2O = sulfite + 3 NADPH + 4 H(+)</text>
        <dbReference type="Rhea" id="RHEA:13801"/>
        <dbReference type="ChEBI" id="CHEBI:15377"/>
        <dbReference type="ChEBI" id="CHEBI:15378"/>
        <dbReference type="ChEBI" id="CHEBI:17359"/>
        <dbReference type="ChEBI" id="CHEBI:29919"/>
        <dbReference type="ChEBI" id="CHEBI:57783"/>
        <dbReference type="ChEBI" id="CHEBI:58349"/>
        <dbReference type="EC" id="1.8.1.2"/>
    </reaction>
</comment>
<dbReference type="Gene3D" id="1.20.990.10">
    <property type="entry name" value="NADPH-cytochrome p450 Reductase, Chain A, domain 3"/>
    <property type="match status" value="1"/>
</dbReference>
<organism evidence="16 17">
    <name type="scientific">Hydnum rufescens UP504</name>
    <dbReference type="NCBI Taxonomy" id="1448309"/>
    <lineage>
        <taxon>Eukaryota</taxon>
        <taxon>Fungi</taxon>
        <taxon>Dikarya</taxon>
        <taxon>Basidiomycota</taxon>
        <taxon>Agaricomycotina</taxon>
        <taxon>Agaricomycetes</taxon>
        <taxon>Cantharellales</taxon>
        <taxon>Hydnaceae</taxon>
        <taxon>Hydnum</taxon>
    </lineage>
</organism>
<dbReference type="GO" id="GO:0005829">
    <property type="term" value="C:cytosol"/>
    <property type="evidence" value="ECO:0007669"/>
    <property type="project" value="TreeGrafter"/>
</dbReference>
<evidence type="ECO:0000256" key="12">
    <source>
        <dbReference type="ARBA" id="ARBA00052219"/>
    </source>
</evidence>
<evidence type="ECO:0000256" key="4">
    <source>
        <dbReference type="ARBA" id="ARBA00012604"/>
    </source>
</evidence>
<proteinExistence type="predicted"/>
<gene>
    <name evidence="16" type="ORF">BS47DRAFT_1484088</name>
</gene>
<evidence type="ECO:0000256" key="10">
    <source>
        <dbReference type="ARBA" id="ARBA00022982"/>
    </source>
</evidence>
<evidence type="ECO:0000256" key="2">
    <source>
        <dbReference type="ARBA" id="ARBA00001974"/>
    </source>
</evidence>
<dbReference type="InterPro" id="IPR001433">
    <property type="entry name" value="OxRdtase_FAD/NAD-bd"/>
</dbReference>
<feature type="domain" description="FAD-binding FR-type" evidence="15">
    <location>
        <begin position="669"/>
        <end position="903"/>
    </location>
</feature>
<keyword evidence="8" id="KW-0274">FAD</keyword>
<evidence type="ECO:0000256" key="1">
    <source>
        <dbReference type="ARBA" id="ARBA00001917"/>
    </source>
</evidence>
<feature type="region of interest" description="Disordered" evidence="14">
    <location>
        <begin position="580"/>
        <end position="600"/>
    </location>
</feature>
<dbReference type="PRINTS" id="PR00371">
    <property type="entry name" value="FPNCR"/>
</dbReference>
<evidence type="ECO:0000256" key="7">
    <source>
        <dbReference type="ARBA" id="ARBA00022643"/>
    </source>
</evidence>
<dbReference type="OrthoDB" id="1856718at2759"/>
<comment type="function">
    <text evidence="13">This enzyme catalyzes the 6-electron reduction of sulfite to sulfide. This is one of several activities required for the biosynthesis of L-cysteine from sulfate.</text>
</comment>
<evidence type="ECO:0000256" key="6">
    <source>
        <dbReference type="ARBA" id="ARBA00022630"/>
    </source>
</evidence>
<evidence type="ECO:0000313" key="17">
    <source>
        <dbReference type="Proteomes" id="UP000886523"/>
    </source>
</evidence>
<dbReference type="GO" id="GO:0010181">
    <property type="term" value="F:FMN binding"/>
    <property type="evidence" value="ECO:0007669"/>
    <property type="project" value="TreeGrafter"/>
</dbReference>
<dbReference type="EMBL" id="MU128942">
    <property type="protein sequence ID" value="KAF9516185.1"/>
    <property type="molecule type" value="Genomic_DNA"/>
</dbReference>
<evidence type="ECO:0000256" key="13">
    <source>
        <dbReference type="ARBA" id="ARBA00059320"/>
    </source>
</evidence>
<dbReference type="InterPro" id="IPR017938">
    <property type="entry name" value="Riboflavin_synthase-like_b-brl"/>
</dbReference>
<keyword evidence="17" id="KW-1185">Reference proteome</keyword>
<protein>
    <recommendedName>
        <fullName evidence="4">assimilatory sulfite reductase (NADPH)</fullName>
        <ecNumber evidence="4">1.8.1.2</ecNumber>
    </recommendedName>
</protein>
<dbReference type="Gene3D" id="3.40.50.970">
    <property type="match status" value="1"/>
</dbReference>
<evidence type="ECO:0000256" key="5">
    <source>
        <dbReference type="ARBA" id="ARBA00022448"/>
    </source>
</evidence>
<dbReference type="InterPro" id="IPR009014">
    <property type="entry name" value="Transketo_C/PFOR_II"/>
</dbReference>
<dbReference type="Gene3D" id="3.40.50.80">
    <property type="entry name" value="Nucleotide-binding domain of ferredoxin-NADP reductase (FNR) module"/>
    <property type="match status" value="1"/>
</dbReference>
<dbReference type="InterPro" id="IPR003097">
    <property type="entry name" value="CysJ-like_FAD-binding"/>
</dbReference>
<keyword evidence="9" id="KW-0521">NADP</keyword>
<comment type="caution">
    <text evidence="16">The sequence shown here is derived from an EMBL/GenBank/DDBJ whole genome shotgun (WGS) entry which is preliminary data.</text>
</comment>
<evidence type="ECO:0000256" key="11">
    <source>
        <dbReference type="ARBA" id="ARBA00023002"/>
    </source>
</evidence>
<dbReference type="SUPFAM" id="SSF63380">
    <property type="entry name" value="Riboflavin synthase domain-like"/>
    <property type="match status" value="1"/>
</dbReference>
<dbReference type="AlphaFoldDB" id="A0A9P6B271"/>
<dbReference type="InterPro" id="IPR002869">
    <property type="entry name" value="Pyrv_flavodox_OxRed_cen"/>
</dbReference>
<keyword evidence="6" id="KW-0285">Flavoprotein</keyword>
<dbReference type="Pfam" id="PF00175">
    <property type="entry name" value="NAD_binding_1"/>
    <property type="match status" value="1"/>
</dbReference>
<dbReference type="InterPro" id="IPR017927">
    <property type="entry name" value="FAD-bd_FR_type"/>
</dbReference>
<sequence>MSIALSSAAPGDCVASSASEIIESLAVRHSNGIYLYDTALQHGVGALAKLWKQKHTEAPQVVEAQTRAGAGLSLVGRLSEGTSVEGSRLSFILTAFTTPDGLAEMLPALSTLPPATTTSRVVVGVPAVSAVGDSFALSPTLAPVVSMLPTFSEHWVVIASATPQESADMASIAYATTGSHVIHFFDHFAGARELRKLTYPSIPDTISPSVSIQKAMQDGGYALFQYFGPDNATDVVVAINGPFSQTIKTGLAHSQSTGIILVRVLRPWDNSMFHAVLPTSAERVHVFDDVANTYTEGPLYRDVLQSFLFYPRGKGIRSFPSVKSLRVTPELLQRYLENPSLLDAYVSKSIPNVHYQLPGTISGLKKLAFYSSPSVALDGLPLQIVQPFLDSKSITTRLLSTTDTISKLGGVSFTRVVLESTPSQVNTPIDILLPIGDQGPQNPASLADFTGVLDPVLLKTQNIFRTARPGSPVLIYTSWTPEELVSNLPTATKALALQRDLRIFTFDPSRIPTLLDNPSSVIQKALAHTAFLRLYIGADANEDVLGKVSKALLGSEVEDTPIETIVERACSGLIRIPLPEVEDPTSGKTGKATPKEQESIPLQSFQFNTVSLRGSDKDAAEARYSSPTTSAWYEAAKHVMFKEAFSPAPLDPAAEEPPNLSALRPELSTKTYLVMCTVNKRLTPKSYNRNVFHMEFDTTGTGLTYRLGEALGVHGWNDTEEVLEFCGRYGANPDDLISVPLPSSSRSAPQRVTRTVFQVLQQQLDIFGKPSKSFFDRLATFAKDRREEMALQFIASPEGAHTLKKLNEVDTVSYADVLWKYPSARPRIEELVMIVEEIKERHYSIASAQSVVGDRVDLLVVTVDWVTPDGTIKYGQCTRYLADLKPGCQVTVSIKPSVMKLPPSDLQPIIMAGLGTGAAPFRAFLQHRLQVIQRGKSVGPMLYYFGSRHRSQEYLYGEEIEAYMKDGVITHAGLAFSRDASSKVYIQHKMREDGQLLANLISGEGNTPEKSGVFYLCGPTWPVPDVYNALVDALSQYKGWEKEHAGEYIEGLKEKERYVLEVY</sequence>
<keyword evidence="10" id="KW-0249">Electron transport</keyword>
<comment type="cofactor">
    <cofactor evidence="1">
        <name>FMN</name>
        <dbReference type="ChEBI" id="CHEBI:58210"/>
    </cofactor>
</comment>
<evidence type="ECO:0000313" key="16">
    <source>
        <dbReference type="EMBL" id="KAF9516185.1"/>
    </source>
</evidence>
<dbReference type="FunFam" id="1.20.990.10:FF:000010">
    <property type="entry name" value="Sulfite reductase [NADPH] flavoprotein component"/>
    <property type="match status" value="1"/>
</dbReference>
<dbReference type="PANTHER" id="PTHR19384:SF109">
    <property type="entry name" value="SULFITE REDUCTASE [NADPH] FLAVOPROTEIN COMPONENT"/>
    <property type="match status" value="1"/>
</dbReference>
<dbReference type="InterPro" id="IPR039261">
    <property type="entry name" value="FNR_nucleotide-bd"/>
</dbReference>
<keyword evidence="7" id="KW-0288">FMN</keyword>
<dbReference type="Proteomes" id="UP000886523">
    <property type="component" value="Unassembled WGS sequence"/>
</dbReference>
<comment type="cofactor">
    <cofactor evidence="2">
        <name>FAD</name>
        <dbReference type="ChEBI" id="CHEBI:57692"/>
    </cofactor>
</comment>
<dbReference type="InterPro" id="IPR001709">
    <property type="entry name" value="Flavoprot_Pyr_Nucl_cyt_Rdtase"/>
</dbReference>
<dbReference type="PROSITE" id="PS51384">
    <property type="entry name" value="FAD_FR"/>
    <property type="match status" value="1"/>
</dbReference>
<evidence type="ECO:0000259" key="15">
    <source>
        <dbReference type="PROSITE" id="PS51384"/>
    </source>
</evidence>
<dbReference type="CDD" id="cd06207">
    <property type="entry name" value="CyPoR_like"/>
    <property type="match status" value="1"/>
</dbReference>
<dbReference type="InterPro" id="IPR023173">
    <property type="entry name" value="NADPH_Cyt_P450_Rdtase_alpha"/>
</dbReference>
<evidence type="ECO:0000256" key="9">
    <source>
        <dbReference type="ARBA" id="ARBA00022857"/>
    </source>
</evidence>
<comment type="pathway">
    <text evidence="3">Sulfur metabolism; hydrogen sulfide biosynthesis; hydrogen sulfide from sulfite (NADPH route): step 1/1.</text>
</comment>
<name>A0A9P6B271_9AGAM</name>
<dbReference type="SUPFAM" id="SSF52922">
    <property type="entry name" value="TK C-terminal domain-like"/>
    <property type="match status" value="1"/>
</dbReference>
<dbReference type="SUPFAM" id="SSF53323">
    <property type="entry name" value="Pyruvate-ferredoxin oxidoreductase, PFOR, domain III"/>
    <property type="match status" value="1"/>
</dbReference>